<organism evidence="2 3">
    <name type="scientific">Flaviaesturariibacter flavus</name>
    <dbReference type="NCBI Taxonomy" id="2502780"/>
    <lineage>
        <taxon>Bacteria</taxon>
        <taxon>Pseudomonadati</taxon>
        <taxon>Bacteroidota</taxon>
        <taxon>Chitinophagia</taxon>
        <taxon>Chitinophagales</taxon>
        <taxon>Chitinophagaceae</taxon>
        <taxon>Flaviaestuariibacter</taxon>
    </lineage>
</organism>
<keyword evidence="1" id="KW-0732">Signal</keyword>
<evidence type="ECO:0000313" key="2">
    <source>
        <dbReference type="EMBL" id="TCJ17047.1"/>
    </source>
</evidence>
<evidence type="ECO:0000313" key="3">
    <source>
        <dbReference type="Proteomes" id="UP000295334"/>
    </source>
</evidence>
<gene>
    <name evidence="2" type="ORF">EPD60_06975</name>
</gene>
<keyword evidence="3" id="KW-1185">Reference proteome</keyword>
<feature type="chain" id="PRO_5020868027" evidence="1">
    <location>
        <begin position="18"/>
        <end position="110"/>
    </location>
</feature>
<evidence type="ECO:0000256" key="1">
    <source>
        <dbReference type="SAM" id="SignalP"/>
    </source>
</evidence>
<accession>A0A4R1BIL7</accession>
<reference evidence="2 3" key="1">
    <citation type="submission" date="2019-03" db="EMBL/GenBank/DDBJ databases">
        <authorList>
            <person name="Kim M.K.M."/>
        </authorList>
    </citation>
    <scope>NUCLEOTIDE SEQUENCE [LARGE SCALE GENOMIC DNA]</scope>
    <source>
        <strain evidence="2 3">17J68-12</strain>
    </source>
</reference>
<sequence>MLRLLLFLLLLPGALRAGTNAAPSLKKALAEGSVVARHSNPAHTELAPLQALVLPAARVTGHLVPGGALLPVAPGLSTPLLPHSMRGTTRPWCTAAHRYLRHNYPAHAFW</sequence>
<dbReference type="RefSeq" id="WP_131448243.1">
    <property type="nucleotide sequence ID" value="NZ_SJZI01000009.1"/>
</dbReference>
<proteinExistence type="predicted"/>
<protein>
    <submittedName>
        <fullName evidence="2">Uncharacterized protein</fullName>
    </submittedName>
</protein>
<comment type="caution">
    <text evidence="2">The sequence shown here is derived from an EMBL/GenBank/DDBJ whole genome shotgun (WGS) entry which is preliminary data.</text>
</comment>
<dbReference type="EMBL" id="SJZI01000009">
    <property type="protein sequence ID" value="TCJ17047.1"/>
    <property type="molecule type" value="Genomic_DNA"/>
</dbReference>
<feature type="signal peptide" evidence="1">
    <location>
        <begin position="1"/>
        <end position="17"/>
    </location>
</feature>
<name>A0A4R1BIL7_9BACT</name>
<dbReference type="Proteomes" id="UP000295334">
    <property type="component" value="Unassembled WGS sequence"/>
</dbReference>
<dbReference type="AlphaFoldDB" id="A0A4R1BIL7"/>